<evidence type="ECO:0000313" key="5">
    <source>
        <dbReference type="EMBL" id="WGV47994.2"/>
    </source>
</evidence>
<protein>
    <submittedName>
        <fullName evidence="3 4">Septum formation initiator</fullName>
    </submittedName>
</protein>
<dbReference type="RefSeq" id="WP_042952506.1">
    <property type="nucleotide sequence ID" value="NZ_CP124545.1"/>
</dbReference>
<organism evidence="4 7">
    <name type="scientific">Rhodococcus erythropolis</name>
    <name type="common">Arthrobacter picolinophilus</name>
    <dbReference type="NCBI Taxonomy" id="1833"/>
    <lineage>
        <taxon>Bacteria</taxon>
        <taxon>Bacillati</taxon>
        <taxon>Actinomycetota</taxon>
        <taxon>Actinomycetes</taxon>
        <taxon>Mycobacteriales</taxon>
        <taxon>Nocardiaceae</taxon>
        <taxon>Rhodococcus</taxon>
        <taxon>Rhodococcus erythropolis group</taxon>
    </lineage>
</organism>
<sequence length="243" mass="26339">MSAQRGKPRSPGGSPGGRGSRRGDTPSRARRDSARRPRASEPASSVDPAAVDSAVTDPAQPGVSAEKASARGSKSARGKSGTNKFWSRLPKSDNTIFGLSTSRAVVLAMVVLMLALTLAVPLRTYISQRSDAAQVAAERQVLEEELRKLQGQNARFDDPAYIEALARERLRYVKPGETPFQVQLPGDYKEPEKKQEKETPLTGPWYRDLWQTISEPPVVPETTTPAPMPLAPIEPEEQGVPTG</sequence>
<feature type="compositionally biased region" description="Basic and acidic residues" evidence="1">
    <location>
        <begin position="21"/>
        <end position="39"/>
    </location>
</feature>
<evidence type="ECO:0000313" key="6">
    <source>
        <dbReference type="Proteomes" id="UP000325576"/>
    </source>
</evidence>
<keyword evidence="2" id="KW-1133">Transmembrane helix</keyword>
<gene>
    <name evidence="3" type="ORF">BS297_05710</name>
    <name evidence="4" type="ORF">I3517_27155</name>
    <name evidence="5" type="ORF">QIE55_20970</name>
</gene>
<reference evidence="3 6" key="1">
    <citation type="journal article" date="2017" name="Poromechanics V (2013)">
        <title>Genomic Characterization of the Arsenic-Tolerant Actinobacterium, &lt;i&gt;Rhodococcus erythropolis&lt;/i&gt; S43.</title>
        <authorList>
            <person name="Retamal-Morales G."/>
            <person name="Mehnert M."/>
            <person name="Schwabe R."/>
            <person name="Tischler D."/>
            <person name="Schloemann M."/>
            <person name="Levican G.J."/>
        </authorList>
    </citation>
    <scope>NUCLEOTIDE SEQUENCE [LARGE SCALE GENOMIC DNA]</scope>
    <source>
        <strain evidence="3 6">S43</strain>
    </source>
</reference>
<evidence type="ECO:0000313" key="7">
    <source>
        <dbReference type="Proteomes" id="UP000627573"/>
    </source>
</evidence>
<dbReference type="Proteomes" id="UP000325576">
    <property type="component" value="Unassembled WGS sequence"/>
</dbReference>
<dbReference type="EMBL" id="JAECSB010000085">
    <property type="protein sequence ID" value="MBH5146287.1"/>
    <property type="molecule type" value="Genomic_DNA"/>
</dbReference>
<dbReference type="Pfam" id="PF04977">
    <property type="entry name" value="DivIC"/>
    <property type="match status" value="1"/>
</dbReference>
<keyword evidence="2" id="KW-0812">Transmembrane</keyword>
<evidence type="ECO:0000256" key="2">
    <source>
        <dbReference type="SAM" id="Phobius"/>
    </source>
</evidence>
<evidence type="ECO:0000313" key="4">
    <source>
        <dbReference type="EMBL" id="MBH5146287.1"/>
    </source>
</evidence>
<dbReference type="EMBL" id="CP124545">
    <property type="protein sequence ID" value="WGV47994.2"/>
    <property type="molecule type" value="Genomic_DNA"/>
</dbReference>
<dbReference type="EMBL" id="MRBO01000208">
    <property type="protein sequence ID" value="KAB2586350.1"/>
    <property type="molecule type" value="Genomic_DNA"/>
</dbReference>
<feature type="compositionally biased region" description="Low complexity" evidence="1">
    <location>
        <begin position="40"/>
        <end position="59"/>
    </location>
</feature>
<dbReference type="InterPro" id="IPR007060">
    <property type="entry name" value="FtsL/DivIC"/>
</dbReference>
<dbReference type="Proteomes" id="UP001230933">
    <property type="component" value="Chromosome"/>
</dbReference>
<feature type="transmembrane region" description="Helical" evidence="2">
    <location>
        <begin position="104"/>
        <end position="122"/>
    </location>
</feature>
<keyword evidence="7" id="KW-1185">Reference proteome</keyword>
<dbReference type="Proteomes" id="UP000627573">
    <property type="component" value="Unassembled WGS sequence"/>
</dbReference>
<evidence type="ECO:0000313" key="3">
    <source>
        <dbReference type="EMBL" id="KAB2586350.1"/>
    </source>
</evidence>
<proteinExistence type="predicted"/>
<feature type="region of interest" description="Disordered" evidence="1">
    <location>
        <begin position="181"/>
        <end position="243"/>
    </location>
</feature>
<reference evidence="4 7" key="2">
    <citation type="submission" date="2020-12" db="EMBL/GenBank/DDBJ databases">
        <title>Draft genome sequence of furan degrading bacterial strain FUR100.</title>
        <authorList>
            <person name="Woiski C."/>
        </authorList>
    </citation>
    <scope>NUCLEOTIDE SEQUENCE [LARGE SCALE GENOMIC DNA]</scope>
    <source>
        <strain evidence="4 7">FUR100</strain>
    </source>
</reference>
<dbReference type="AlphaFoldDB" id="A0A0C2VLE4"/>
<accession>A0A0C2VLE4</accession>
<keyword evidence="2" id="KW-0472">Membrane</keyword>
<feature type="compositionally biased region" description="Basic and acidic residues" evidence="1">
    <location>
        <begin position="187"/>
        <end position="199"/>
    </location>
</feature>
<name>A0A0C2VLE4_RHOER</name>
<reference evidence="5" key="3">
    <citation type="submission" date="2023-08" db="EMBL/GenBank/DDBJ databases">
        <title>Isolation and Characterization of Rhodococcus erythropolis MGMM8.</title>
        <authorList>
            <person name="Diabankana R.G.C."/>
            <person name="Afordoanyi D.M."/>
            <person name="Validov S.Z."/>
        </authorList>
    </citation>
    <scope>NUCLEOTIDE SEQUENCE</scope>
    <source>
        <strain evidence="5">MGMM8</strain>
    </source>
</reference>
<evidence type="ECO:0000256" key="1">
    <source>
        <dbReference type="SAM" id="MobiDB-lite"/>
    </source>
</evidence>
<feature type="region of interest" description="Disordered" evidence="1">
    <location>
        <begin position="1"/>
        <end position="87"/>
    </location>
</feature>